<keyword evidence="5 7" id="KW-0472">Membrane</keyword>
<dbReference type="OrthoDB" id="9813917at2"/>
<evidence type="ECO:0000256" key="4">
    <source>
        <dbReference type="ARBA" id="ARBA00022989"/>
    </source>
</evidence>
<evidence type="ECO:0000256" key="7">
    <source>
        <dbReference type="SAM" id="Phobius"/>
    </source>
</evidence>
<evidence type="ECO:0000256" key="3">
    <source>
        <dbReference type="ARBA" id="ARBA00022692"/>
    </source>
</evidence>
<feature type="transmembrane region" description="Helical" evidence="7">
    <location>
        <begin position="112"/>
        <end position="133"/>
    </location>
</feature>
<dbReference type="RefSeq" id="WP_119865192.1">
    <property type="nucleotide sequence ID" value="NZ_CP016786.1"/>
</dbReference>
<dbReference type="PANTHER" id="PTHR34390">
    <property type="entry name" value="UPF0442 PROTEIN YJJB-RELATED"/>
    <property type="match status" value="1"/>
</dbReference>
<dbReference type="PANTHER" id="PTHR34390:SF2">
    <property type="entry name" value="SUCCINATE TRANSPORTER SUBUNIT YJJP-RELATED"/>
    <property type="match status" value="1"/>
</dbReference>
<dbReference type="GO" id="GO:0005886">
    <property type="term" value="C:plasma membrane"/>
    <property type="evidence" value="ECO:0007669"/>
    <property type="project" value="UniProtKB-SubCell"/>
</dbReference>
<evidence type="ECO:0000313" key="10">
    <source>
        <dbReference type="Proteomes" id="UP000264883"/>
    </source>
</evidence>
<dbReference type="KEGG" id="cia:BEN51_06050"/>
<proteinExistence type="inferred from homology"/>
<gene>
    <name evidence="9" type="ORF">BEN51_06050</name>
</gene>
<protein>
    <recommendedName>
        <fullName evidence="8">Threonine/serine exporter-like N-terminal domain-containing protein</fullName>
    </recommendedName>
</protein>
<accession>A0A343JBZ5</accession>
<comment type="similarity">
    <text evidence="6">Belongs to the ThrE exporter (TC 2.A.79) family.</text>
</comment>
<keyword evidence="10" id="KW-1185">Reference proteome</keyword>
<keyword evidence="2" id="KW-1003">Cell membrane</keyword>
<reference evidence="9 10" key="1">
    <citation type="submission" date="2016-08" db="EMBL/GenBank/DDBJ databases">
        <title>Complete Genome Sequence Of The Indigo Reducing Clostridium isatidis DSM15098.</title>
        <authorList>
            <person name="Little G.T."/>
            <person name="Minton N.P."/>
        </authorList>
    </citation>
    <scope>NUCLEOTIDE SEQUENCE [LARGE SCALE GENOMIC DNA]</scope>
    <source>
        <strain evidence="9 10">DSM 15098</strain>
    </source>
</reference>
<organism evidence="9 10">
    <name type="scientific">Clostridium isatidis</name>
    <dbReference type="NCBI Taxonomy" id="182773"/>
    <lineage>
        <taxon>Bacteria</taxon>
        <taxon>Bacillati</taxon>
        <taxon>Bacillota</taxon>
        <taxon>Clostridia</taxon>
        <taxon>Eubacteriales</taxon>
        <taxon>Clostridiaceae</taxon>
        <taxon>Clostridium</taxon>
    </lineage>
</organism>
<name>A0A343JBZ5_9CLOT</name>
<feature type="transmembrane region" description="Helical" evidence="7">
    <location>
        <begin position="223"/>
        <end position="248"/>
    </location>
</feature>
<feature type="transmembrane region" description="Helical" evidence="7">
    <location>
        <begin position="163"/>
        <end position="182"/>
    </location>
</feature>
<evidence type="ECO:0000313" key="9">
    <source>
        <dbReference type="EMBL" id="ASW43053.1"/>
    </source>
</evidence>
<dbReference type="EMBL" id="CP016786">
    <property type="protein sequence ID" value="ASW43053.1"/>
    <property type="molecule type" value="Genomic_DNA"/>
</dbReference>
<evidence type="ECO:0000256" key="2">
    <source>
        <dbReference type="ARBA" id="ARBA00022475"/>
    </source>
</evidence>
<dbReference type="AlphaFoldDB" id="A0A343JBZ5"/>
<comment type="subcellular location">
    <subcellularLocation>
        <location evidence="1">Cell membrane</location>
        <topology evidence="1">Multi-pass membrane protein</topology>
    </subcellularLocation>
</comment>
<sequence length="254" mass="27460">MNIDDILHLSTYAGKIMLENGAEAYRVEETMNKISEAFGIEKPDSYATPTAIISSASHKGETKSVVVRILKRSVNLEKIHRVNDLARNIKTNNYTVEEVKEKLKEINSESRYSNKITILFSAIGALSFTFLFGGSFKDAIAAFFIGLIVKFFDIEADKIGLNSFFSTIICSAISAFLAILSIKLNIAVDIDKVIIGSIMLLVPGLAITNAIRDTIAGDLISGIARAVEAFLIAVGVAAGTGVVLSFWINTFGGL</sequence>
<dbReference type="Proteomes" id="UP000264883">
    <property type="component" value="Chromosome"/>
</dbReference>
<feature type="transmembrane region" description="Helical" evidence="7">
    <location>
        <begin position="194"/>
        <end position="211"/>
    </location>
</feature>
<keyword evidence="4 7" id="KW-1133">Transmembrane helix</keyword>
<dbReference type="GO" id="GO:0022857">
    <property type="term" value="F:transmembrane transporter activity"/>
    <property type="evidence" value="ECO:0007669"/>
    <property type="project" value="InterPro"/>
</dbReference>
<dbReference type="InterPro" id="IPR010619">
    <property type="entry name" value="ThrE-like_N"/>
</dbReference>
<evidence type="ECO:0000256" key="6">
    <source>
        <dbReference type="ARBA" id="ARBA00034125"/>
    </source>
</evidence>
<keyword evidence="3 7" id="KW-0812">Transmembrane</keyword>
<feature type="domain" description="Threonine/serine exporter-like N-terminal" evidence="8">
    <location>
        <begin position="10"/>
        <end position="246"/>
    </location>
</feature>
<evidence type="ECO:0000259" key="8">
    <source>
        <dbReference type="Pfam" id="PF06738"/>
    </source>
</evidence>
<dbReference type="GO" id="GO:0015744">
    <property type="term" value="P:succinate transport"/>
    <property type="evidence" value="ECO:0007669"/>
    <property type="project" value="TreeGrafter"/>
</dbReference>
<dbReference type="InterPro" id="IPR050539">
    <property type="entry name" value="ThrE_Dicarb/AminoAcid_Exp"/>
</dbReference>
<evidence type="ECO:0000256" key="1">
    <source>
        <dbReference type="ARBA" id="ARBA00004651"/>
    </source>
</evidence>
<dbReference type="Pfam" id="PF06738">
    <property type="entry name" value="ThrE"/>
    <property type="match status" value="1"/>
</dbReference>
<evidence type="ECO:0000256" key="5">
    <source>
        <dbReference type="ARBA" id="ARBA00023136"/>
    </source>
</evidence>